<dbReference type="InterPro" id="IPR036866">
    <property type="entry name" value="RibonucZ/Hydroxyglut_hydro"/>
</dbReference>
<feature type="domain" description="Metallo-beta-lactamase" evidence="1">
    <location>
        <begin position="21"/>
        <end position="234"/>
    </location>
</feature>
<dbReference type="AlphaFoldDB" id="A0A0M0GCI6"/>
<dbReference type="OrthoDB" id="2971563at2"/>
<keyword evidence="3" id="KW-1185">Reference proteome</keyword>
<evidence type="ECO:0000259" key="1">
    <source>
        <dbReference type="SMART" id="SM00849"/>
    </source>
</evidence>
<dbReference type="EMBL" id="LGUF01000007">
    <property type="protein sequence ID" value="KON87141.1"/>
    <property type="molecule type" value="Genomic_DNA"/>
</dbReference>
<gene>
    <name evidence="2" type="ORF">AF332_10160</name>
</gene>
<dbReference type="PANTHER" id="PTHR23131:SF4">
    <property type="entry name" value="METALLO-BETA-LACTAMASE SUPERFAMILY POTEIN"/>
    <property type="match status" value="1"/>
</dbReference>
<dbReference type="Gene3D" id="3.60.15.10">
    <property type="entry name" value="Ribonuclease Z/Hydroxyacylglutathione hydrolase-like"/>
    <property type="match status" value="1"/>
</dbReference>
<evidence type="ECO:0000313" key="3">
    <source>
        <dbReference type="Proteomes" id="UP000037109"/>
    </source>
</evidence>
<name>A0A0M0GCI6_SPOGL</name>
<dbReference type="RefSeq" id="WP_053434487.1">
    <property type="nucleotide sequence ID" value="NZ_LGUF01000007.1"/>
</dbReference>
<dbReference type="SMART" id="SM00849">
    <property type="entry name" value="Lactamase_B"/>
    <property type="match status" value="1"/>
</dbReference>
<dbReference type="SUPFAM" id="SSF56281">
    <property type="entry name" value="Metallo-hydrolase/oxidoreductase"/>
    <property type="match status" value="1"/>
</dbReference>
<proteinExistence type="predicted"/>
<sequence>MAKWKDGIAKLVIPTPFPVGDVNVYAVKGEKLTLVDAGPKTDEAWEALKSQLRELNLTPGDFEQVVLTHHHPDHAGLLDFFPDNLGVFGHPVNQRWLSRTDEFLKYHDEFYKKLFNEFGIPENYFSFINKMKKTLRYSCRRTLTGMLKEGSQPAGLDEWTVMETPGHAQSHIGLFREKDGVFLGGDHLLAHISPNPILEPPLPGKTERPKPQLQYNESLKKLRQLPISLFYSGHGNDITNVNELINERLGRQHDRAMKVKAWLESESLTVFEVCRRLFPKVYEKELSLTISETVAQLDYLHSIGEIYINKEEEAFLYSASKEVV</sequence>
<dbReference type="PATRIC" id="fig|1459.3.peg.2162"/>
<dbReference type="STRING" id="1459.AF332_10160"/>
<dbReference type="InterPro" id="IPR001279">
    <property type="entry name" value="Metallo-B-lactamas"/>
</dbReference>
<dbReference type="PANTHER" id="PTHR23131">
    <property type="entry name" value="ENDORIBONUCLEASE LACTB2"/>
    <property type="match status" value="1"/>
</dbReference>
<organism evidence="2 3">
    <name type="scientific">Sporosarcina globispora</name>
    <name type="common">Bacillus globisporus</name>
    <dbReference type="NCBI Taxonomy" id="1459"/>
    <lineage>
        <taxon>Bacteria</taxon>
        <taxon>Bacillati</taxon>
        <taxon>Bacillota</taxon>
        <taxon>Bacilli</taxon>
        <taxon>Bacillales</taxon>
        <taxon>Caryophanaceae</taxon>
        <taxon>Sporosarcina</taxon>
    </lineage>
</organism>
<dbReference type="Pfam" id="PF00753">
    <property type="entry name" value="Lactamase_B"/>
    <property type="match status" value="1"/>
</dbReference>
<protein>
    <submittedName>
        <fullName evidence="2">Beta-lactamase</fullName>
    </submittedName>
</protein>
<evidence type="ECO:0000313" key="2">
    <source>
        <dbReference type="EMBL" id="KON87141.1"/>
    </source>
</evidence>
<dbReference type="CDD" id="cd07725">
    <property type="entry name" value="TTHA1429-like_MBL-fold"/>
    <property type="match status" value="1"/>
</dbReference>
<comment type="caution">
    <text evidence="2">The sequence shown here is derived from an EMBL/GenBank/DDBJ whole genome shotgun (WGS) entry which is preliminary data.</text>
</comment>
<dbReference type="InterPro" id="IPR050662">
    <property type="entry name" value="Sec-metab_biosynth-thioest"/>
</dbReference>
<dbReference type="Proteomes" id="UP000037109">
    <property type="component" value="Unassembled WGS sequence"/>
</dbReference>
<accession>A0A0M0GCI6</accession>
<reference evidence="3" key="1">
    <citation type="submission" date="2015-07" db="EMBL/GenBank/DDBJ databases">
        <title>Fjat-10036 dsm4.</title>
        <authorList>
            <person name="Liu B."/>
            <person name="Wang J."/>
            <person name="Zhu Y."/>
            <person name="Liu G."/>
            <person name="Chen Q."/>
            <person name="Chen Z."/>
            <person name="Lan J."/>
            <person name="Che J."/>
            <person name="Ge C."/>
            <person name="Shi H."/>
            <person name="Pan Z."/>
            <person name="Liu X."/>
        </authorList>
    </citation>
    <scope>NUCLEOTIDE SEQUENCE [LARGE SCALE GENOMIC DNA]</scope>
    <source>
        <strain evidence="3">DSM 4</strain>
    </source>
</reference>